<dbReference type="GO" id="GO:0004672">
    <property type="term" value="F:protein kinase activity"/>
    <property type="evidence" value="ECO:0007669"/>
    <property type="project" value="InterPro"/>
</dbReference>
<evidence type="ECO:0000313" key="5">
    <source>
        <dbReference type="EMBL" id="SSX06223.1"/>
    </source>
</evidence>
<dbReference type="Gene3D" id="3.30.200.20">
    <property type="entry name" value="Phosphorylase Kinase, domain 1"/>
    <property type="match status" value="1"/>
</dbReference>
<organism evidence="6">
    <name type="scientific">Culicoides sonorensis</name>
    <name type="common">Biting midge</name>
    <dbReference type="NCBI Taxonomy" id="179676"/>
    <lineage>
        <taxon>Eukaryota</taxon>
        <taxon>Metazoa</taxon>
        <taxon>Ecdysozoa</taxon>
        <taxon>Arthropoda</taxon>
        <taxon>Hexapoda</taxon>
        <taxon>Insecta</taxon>
        <taxon>Pterygota</taxon>
        <taxon>Neoptera</taxon>
        <taxon>Endopterygota</taxon>
        <taxon>Diptera</taxon>
        <taxon>Nematocera</taxon>
        <taxon>Chironomoidea</taxon>
        <taxon>Ceratopogonidae</taxon>
        <taxon>Ceratopogoninae</taxon>
        <taxon>Culicoides</taxon>
        <taxon>Monoculicoides</taxon>
    </lineage>
</organism>
<reference evidence="6" key="2">
    <citation type="submission" date="2018-07" db="EMBL/GenBank/DDBJ databases">
        <authorList>
            <person name="Quirk P.G."/>
            <person name="Krulwich T.A."/>
        </authorList>
    </citation>
    <scope>NUCLEOTIDE SEQUENCE</scope>
</reference>
<dbReference type="PROSITE" id="PS00107">
    <property type="entry name" value="PROTEIN_KINASE_ATP"/>
    <property type="match status" value="1"/>
</dbReference>
<dbReference type="Gene3D" id="1.10.510.10">
    <property type="entry name" value="Transferase(Phosphotransferase) domain 1"/>
    <property type="match status" value="1"/>
</dbReference>
<dbReference type="AlphaFoldDB" id="A0A336MDW3"/>
<feature type="binding site" evidence="3">
    <location>
        <position position="278"/>
    </location>
    <ligand>
        <name>ATP</name>
        <dbReference type="ChEBI" id="CHEBI:30616"/>
    </ligand>
</feature>
<dbReference type="EMBL" id="UFQS01000689">
    <property type="protein sequence ID" value="SSX06223.1"/>
    <property type="molecule type" value="Genomic_DNA"/>
</dbReference>
<name>A0A336MDW3_CULSO</name>
<evidence type="ECO:0000256" key="3">
    <source>
        <dbReference type="PROSITE-ProRule" id="PRU10141"/>
    </source>
</evidence>
<evidence type="ECO:0000259" key="4">
    <source>
        <dbReference type="PROSITE" id="PS50011"/>
    </source>
</evidence>
<dbReference type="GO" id="GO:0005524">
    <property type="term" value="F:ATP binding"/>
    <property type="evidence" value="ECO:0007669"/>
    <property type="project" value="UniProtKB-UniRule"/>
</dbReference>
<dbReference type="SMART" id="SM00220">
    <property type="entry name" value="S_TKc"/>
    <property type="match status" value="1"/>
</dbReference>
<evidence type="ECO:0000313" key="6">
    <source>
        <dbReference type="EMBL" id="SSX26577.1"/>
    </source>
</evidence>
<protein>
    <submittedName>
        <fullName evidence="6">CSON013585 protein</fullName>
    </submittedName>
</protein>
<evidence type="ECO:0000256" key="2">
    <source>
        <dbReference type="ARBA" id="ARBA00022840"/>
    </source>
</evidence>
<dbReference type="Pfam" id="PF00069">
    <property type="entry name" value="Pkinase"/>
    <property type="match status" value="1"/>
</dbReference>
<dbReference type="EMBL" id="UFQT01000689">
    <property type="protein sequence ID" value="SSX26577.1"/>
    <property type="molecule type" value="Genomic_DNA"/>
</dbReference>
<keyword evidence="2 3" id="KW-0067">ATP-binding</keyword>
<dbReference type="InterPro" id="IPR000719">
    <property type="entry name" value="Prot_kinase_dom"/>
</dbReference>
<dbReference type="InterPro" id="IPR011009">
    <property type="entry name" value="Kinase-like_dom_sf"/>
</dbReference>
<dbReference type="PROSITE" id="PS50011">
    <property type="entry name" value="PROTEIN_KINASE_DOM"/>
    <property type="match status" value="1"/>
</dbReference>
<sequence length="519" mass="60509">MDNAEEANETVIDKSKKIDQLQEDMGELDLDETTEPQPIEEFLKTEVRNMKSELKHQIAEILEHINNFKVFMLTIPKKLDDIHSQKFMNTDEYERKYSIEHVSAIQNASEHQKGRRLNGEILFAEWGTSGRFRPRIVHLLFCLDKAGLRRASNLLRVHIGLEEVYDDIVSEFTNNESTMRTANDDFVKRVLLDLDEQMTEILGEQEQTPAFVPTEEESLILPNIKRFTYNDIKEKTNHFSSQKYEGYKSHGRFVGSGGFGKVYIAVDLFEEERFVAVKVMTETKFADQNLKHYLRELKIISEINHPNIIKLLGYSIDVKACLIYEYASNGSYKTKLTRARRGEDVYELKDRVRHMWEISKALMYLHDEKHLVHRDIKPENILLDGREAKLCDFGLIKPLDEKGVVSNTRAAGTELYMAPESRYGEVTPYADVFAFGLVILEALTNLKLYDNKRVNEQYLNRWNDPDKNIEFLTPSVQMPYNSEVRLKLIEFALICARNEKSERPPIKFIYEKLLERLDC</sequence>
<dbReference type="PANTHER" id="PTHR27001:SF931">
    <property type="entry name" value="OS11G0664100 PROTEIN"/>
    <property type="match status" value="1"/>
</dbReference>
<evidence type="ECO:0000256" key="1">
    <source>
        <dbReference type="ARBA" id="ARBA00022741"/>
    </source>
</evidence>
<dbReference type="SUPFAM" id="SSF56112">
    <property type="entry name" value="Protein kinase-like (PK-like)"/>
    <property type="match status" value="1"/>
</dbReference>
<dbReference type="Gene3D" id="1.10.533.10">
    <property type="entry name" value="Death Domain, Fas"/>
    <property type="match status" value="1"/>
</dbReference>
<dbReference type="SUPFAM" id="SSF47986">
    <property type="entry name" value="DEATH domain"/>
    <property type="match status" value="1"/>
</dbReference>
<dbReference type="InterPro" id="IPR029397">
    <property type="entry name" value="Tube_Death"/>
</dbReference>
<dbReference type="PROSITE" id="PS00108">
    <property type="entry name" value="PROTEIN_KINASE_ST"/>
    <property type="match status" value="1"/>
</dbReference>
<dbReference type="PANTHER" id="PTHR27001">
    <property type="entry name" value="OS01G0253100 PROTEIN"/>
    <property type="match status" value="1"/>
</dbReference>
<reference evidence="5" key="1">
    <citation type="submission" date="2018-04" db="EMBL/GenBank/DDBJ databases">
        <authorList>
            <person name="Go L.Y."/>
            <person name="Mitchell J.A."/>
        </authorList>
    </citation>
    <scope>NUCLEOTIDE SEQUENCE</scope>
    <source>
        <tissue evidence="5">Whole organism</tissue>
    </source>
</reference>
<feature type="domain" description="Protein kinase" evidence="4">
    <location>
        <begin position="248"/>
        <end position="517"/>
    </location>
</feature>
<proteinExistence type="predicted"/>
<dbReference type="VEuPathDB" id="VectorBase:CSON013585"/>
<dbReference type="InterPro" id="IPR017441">
    <property type="entry name" value="Protein_kinase_ATP_BS"/>
</dbReference>
<dbReference type="OMA" id="CDFGLIK"/>
<accession>A0A336MDW3</accession>
<dbReference type="InterPro" id="IPR011029">
    <property type="entry name" value="DEATH-like_dom_sf"/>
</dbReference>
<dbReference type="InterPro" id="IPR008271">
    <property type="entry name" value="Ser/Thr_kinase_AS"/>
</dbReference>
<dbReference type="GO" id="GO:0005886">
    <property type="term" value="C:plasma membrane"/>
    <property type="evidence" value="ECO:0007669"/>
    <property type="project" value="TreeGrafter"/>
</dbReference>
<dbReference type="Pfam" id="PF14786">
    <property type="entry name" value="Death_2"/>
    <property type="match status" value="1"/>
</dbReference>
<keyword evidence="1 3" id="KW-0547">Nucleotide-binding</keyword>
<gene>
    <name evidence="6" type="primary">CSON013585</name>
</gene>